<feature type="non-terminal residue" evidence="1">
    <location>
        <position position="76"/>
    </location>
</feature>
<dbReference type="InterPro" id="IPR014729">
    <property type="entry name" value="Rossmann-like_a/b/a_fold"/>
</dbReference>
<name>W1YIY1_9ZZZZ</name>
<accession>W1YIY1</accession>
<gene>
    <name evidence="1" type="ORF">Q604_UNBC03538G0001</name>
</gene>
<dbReference type="GO" id="GO:0016874">
    <property type="term" value="F:ligase activity"/>
    <property type="evidence" value="ECO:0007669"/>
    <property type="project" value="UniProtKB-KW"/>
</dbReference>
<dbReference type="SUPFAM" id="SSF52374">
    <property type="entry name" value="Nucleotidylyl transferase"/>
    <property type="match status" value="1"/>
</dbReference>
<dbReference type="EMBL" id="AZMM01003538">
    <property type="protein sequence ID" value="ETJ42493.1"/>
    <property type="molecule type" value="Genomic_DNA"/>
</dbReference>
<reference evidence="1" key="1">
    <citation type="submission" date="2013-12" db="EMBL/GenBank/DDBJ databases">
        <title>A Varibaculum cambriense genome reconstructed from a premature infant gut community with otherwise low bacterial novelty that shifts toward anaerobic metabolism during the third week of life.</title>
        <authorList>
            <person name="Brown C.T."/>
            <person name="Sharon I."/>
            <person name="Thomas B.C."/>
            <person name="Castelle C.J."/>
            <person name="Morowitz M.J."/>
            <person name="Banfield J.F."/>
        </authorList>
    </citation>
    <scope>NUCLEOTIDE SEQUENCE</scope>
</reference>
<feature type="non-terminal residue" evidence="1">
    <location>
        <position position="1"/>
    </location>
</feature>
<dbReference type="Gene3D" id="3.40.50.620">
    <property type="entry name" value="HUPs"/>
    <property type="match status" value="1"/>
</dbReference>
<sequence length="76" mass="8499">ALVNLLRAAGYNVQSEYYINDAGNQIDNMAISIEYRFQELQGATLVFPPKRNEDGSMPEFDIPEGALVFPENGYRG</sequence>
<evidence type="ECO:0000313" key="1">
    <source>
        <dbReference type="EMBL" id="ETJ42493.1"/>
    </source>
</evidence>
<keyword evidence="1" id="KW-0436">Ligase</keyword>
<comment type="caution">
    <text evidence="1">The sequence shown here is derived from an EMBL/GenBank/DDBJ whole genome shotgun (WGS) entry which is preliminary data.</text>
</comment>
<organism evidence="1">
    <name type="scientific">human gut metagenome</name>
    <dbReference type="NCBI Taxonomy" id="408170"/>
    <lineage>
        <taxon>unclassified sequences</taxon>
        <taxon>metagenomes</taxon>
        <taxon>organismal metagenomes</taxon>
    </lineage>
</organism>
<protein>
    <submittedName>
        <fullName evidence="1">Arginine-tRNA ligase</fullName>
    </submittedName>
</protein>
<dbReference type="AlphaFoldDB" id="W1YIY1"/>
<proteinExistence type="predicted"/>